<dbReference type="EMBL" id="BLXT01007821">
    <property type="protein sequence ID" value="GFO42920.1"/>
    <property type="molecule type" value="Genomic_DNA"/>
</dbReference>
<proteinExistence type="predicted"/>
<dbReference type="Proteomes" id="UP000735302">
    <property type="component" value="Unassembled WGS sequence"/>
</dbReference>
<protein>
    <submittedName>
        <fullName evidence="2">Uncharacterized protein</fullName>
    </submittedName>
</protein>
<evidence type="ECO:0000313" key="3">
    <source>
        <dbReference type="Proteomes" id="UP000735302"/>
    </source>
</evidence>
<comment type="caution">
    <text evidence="2">The sequence shown here is derived from an EMBL/GenBank/DDBJ whole genome shotgun (WGS) entry which is preliminary data.</text>
</comment>
<organism evidence="2 3">
    <name type="scientific">Plakobranchus ocellatus</name>
    <dbReference type="NCBI Taxonomy" id="259542"/>
    <lineage>
        <taxon>Eukaryota</taxon>
        <taxon>Metazoa</taxon>
        <taxon>Spiralia</taxon>
        <taxon>Lophotrochozoa</taxon>
        <taxon>Mollusca</taxon>
        <taxon>Gastropoda</taxon>
        <taxon>Heterobranchia</taxon>
        <taxon>Euthyneura</taxon>
        <taxon>Panpulmonata</taxon>
        <taxon>Sacoglossa</taxon>
        <taxon>Placobranchoidea</taxon>
        <taxon>Plakobranchidae</taxon>
        <taxon>Plakobranchus</taxon>
    </lineage>
</organism>
<accession>A0AAV4DG00</accession>
<evidence type="ECO:0000313" key="2">
    <source>
        <dbReference type="EMBL" id="GFO42920.1"/>
    </source>
</evidence>
<name>A0AAV4DG00_9GAST</name>
<gene>
    <name evidence="2" type="ORF">PoB_006942500</name>
</gene>
<sequence>MITASKTPTYHNAKPINPGRKLRDRLSRAAAQTLGASFDSGSGPTMTHPAALNNATDHNKLHINDIL</sequence>
<feature type="region of interest" description="Disordered" evidence="1">
    <location>
        <begin position="1"/>
        <end position="67"/>
    </location>
</feature>
<evidence type="ECO:0000256" key="1">
    <source>
        <dbReference type="SAM" id="MobiDB-lite"/>
    </source>
</evidence>
<feature type="compositionally biased region" description="Polar residues" evidence="1">
    <location>
        <begin position="1"/>
        <end position="10"/>
    </location>
</feature>
<reference evidence="2 3" key="1">
    <citation type="journal article" date="2021" name="Elife">
        <title>Chloroplast acquisition without the gene transfer in kleptoplastic sea slugs, Plakobranchus ocellatus.</title>
        <authorList>
            <person name="Maeda T."/>
            <person name="Takahashi S."/>
            <person name="Yoshida T."/>
            <person name="Shimamura S."/>
            <person name="Takaki Y."/>
            <person name="Nagai Y."/>
            <person name="Toyoda A."/>
            <person name="Suzuki Y."/>
            <person name="Arimoto A."/>
            <person name="Ishii H."/>
            <person name="Satoh N."/>
            <person name="Nishiyama T."/>
            <person name="Hasebe M."/>
            <person name="Maruyama T."/>
            <person name="Minagawa J."/>
            <person name="Obokata J."/>
            <person name="Shigenobu S."/>
        </authorList>
    </citation>
    <scope>NUCLEOTIDE SEQUENCE [LARGE SCALE GENOMIC DNA]</scope>
</reference>
<keyword evidence="3" id="KW-1185">Reference proteome</keyword>
<dbReference type="AlphaFoldDB" id="A0AAV4DG00"/>
<feature type="compositionally biased region" description="Basic and acidic residues" evidence="1">
    <location>
        <begin position="57"/>
        <end position="67"/>
    </location>
</feature>